<reference evidence="3" key="1">
    <citation type="submission" date="2019-11" db="EMBL/GenBank/DDBJ databases">
        <title>Microbial mats filling the niche in hypersaline microbial mats.</title>
        <authorList>
            <person name="Wong H.L."/>
            <person name="Macleod F.I."/>
            <person name="White R.A. III"/>
            <person name="Burns B.P."/>
        </authorList>
    </citation>
    <scope>NUCLEOTIDE SEQUENCE</scope>
    <source>
        <strain evidence="3">Bin_327</strain>
    </source>
</reference>
<dbReference type="Gene3D" id="3.40.50.720">
    <property type="entry name" value="NAD(P)-binding Rossmann-like Domain"/>
    <property type="match status" value="1"/>
</dbReference>
<accession>A0A9D5KAU6</accession>
<dbReference type="PANTHER" id="PTHR48079:SF6">
    <property type="entry name" value="NAD(P)-BINDING DOMAIN-CONTAINING PROTEIN-RELATED"/>
    <property type="match status" value="1"/>
</dbReference>
<dbReference type="GO" id="GO:0005737">
    <property type="term" value="C:cytoplasm"/>
    <property type="evidence" value="ECO:0007669"/>
    <property type="project" value="TreeGrafter"/>
</dbReference>
<dbReference type="SUPFAM" id="SSF51735">
    <property type="entry name" value="NAD(P)-binding Rossmann-fold domains"/>
    <property type="match status" value="1"/>
</dbReference>
<evidence type="ECO:0000256" key="1">
    <source>
        <dbReference type="SAM" id="MobiDB-lite"/>
    </source>
</evidence>
<dbReference type="Pfam" id="PF01370">
    <property type="entry name" value="Epimerase"/>
    <property type="match status" value="1"/>
</dbReference>
<feature type="region of interest" description="Disordered" evidence="1">
    <location>
        <begin position="115"/>
        <end position="137"/>
    </location>
</feature>
<feature type="domain" description="NAD-dependent epimerase/dehydratase" evidence="2">
    <location>
        <begin position="6"/>
        <end position="216"/>
    </location>
</feature>
<dbReference type="PANTHER" id="PTHR48079">
    <property type="entry name" value="PROTEIN YEEZ"/>
    <property type="match status" value="1"/>
</dbReference>
<gene>
    <name evidence="3" type="ORF">GF359_09070</name>
</gene>
<sequence>MLRKRVLVTGASGFLGSHICEALHESGYEVYALVRAKSSRKYLKHDWLKIHDFGLVKCPELERLLKKVDAVVHVAGTTKASTRDEFIRVNVDLTRMFADECIKSRVKRFVFTSSQAAGGPSSGRRAKTEEDEDCPVSAYGESKKKAEEILIALSRKLHSVILRFSPVYGPRDTESLRIFQMVARGWQPVMGYKPLYTNMVYAADAAASVLRALSAKVSSGSVYYVNDGVDYTLDYLYELISEVLERPGRKVRVPFWMVDVAAWWNRNVKQEKGVFNPERIKEFKERYWLSSSEKAVEELGWEPKVNIFDGLALTVRWYRYKRLM</sequence>
<dbReference type="EMBL" id="WJKJ01000302">
    <property type="protein sequence ID" value="MBD3365349.1"/>
    <property type="molecule type" value="Genomic_DNA"/>
</dbReference>
<dbReference type="Proteomes" id="UP000630660">
    <property type="component" value="Unassembled WGS sequence"/>
</dbReference>
<protein>
    <submittedName>
        <fullName evidence="3">NAD-dependent epimerase/dehydratase family protein</fullName>
    </submittedName>
</protein>
<dbReference type="AlphaFoldDB" id="A0A9D5KAU6"/>
<evidence type="ECO:0000259" key="2">
    <source>
        <dbReference type="Pfam" id="PF01370"/>
    </source>
</evidence>
<evidence type="ECO:0000313" key="4">
    <source>
        <dbReference type="Proteomes" id="UP000630660"/>
    </source>
</evidence>
<comment type="caution">
    <text evidence="3">The sequence shown here is derived from an EMBL/GenBank/DDBJ whole genome shotgun (WGS) entry which is preliminary data.</text>
</comment>
<dbReference type="InterPro" id="IPR001509">
    <property type="entry name" value="Epimerase_deHydtase"/>
</dbReference>
<organism evidence="3 4">
    <name type="scientific">candidate division WOR-3 bacterium</name>
    <dbReference type="NCBI Taxonomy" id="2052148"/>
    <lineage>
        <taxon>Bacteria</taxon>
        <taxon>Bacteria division WOR-3</taxon>
    </lineage>
</organism>
<name>A0A9D5KAU6_UNCW3</name>
<dbReference type="InterPro" id="IPR051783">
    <property type="entry name" value="NAD(P)-dependent_oxidoreduct"/>
</dbReference>
<dbReference type="GO" id="GO:0004029">
    <property type="term" value="F:aldehyde dehydrogenase (NAD+) activity"/>
    <property type="evidence" value="ECO:0007669"/>
    <property type="project" value="TreeGrafter"/>
</dbReference>
<dbReference type="InterPro" id="IPR036291">
    <property type="entry name" value="NAD(P)-bd_dom_sf"/>
</dbReference>
<proteinExistence type="predicted"/>
<evidence type="ECO:0000313" key="3">
    <source>
        <dbReference type="EMBL" id="MBD3365349.1"/>
    </source>
</evidence>